<sequence length="120" mass="13372">MKIAIIVRRETLDKCTGKGCLNAFFRRIDAFARYGDDAELVAFTQDGGDLEHKIARLKQLGVDVVHLSSCIRGKSPHYEDLAKKLAKDFAVVGYTHGPYRGRTRDAICLPRGDRKTAPIP</sequence>
<gene>
    <name evidence="2" type="ORF">EDC39_104159</name>
</gene>
<dbReference type="SMART" id="SM01078">
    <property type="entry name" value="CGGC"/>
    <property type="match status" value="1"/>
</dbReference>
<name>A0A5D3WL92_9BACT</name>
<dbReference type="Pfam" id="PF08821">
    <property type="entry name" value="CGGC"/>
    <property type="match status" value="1"/>
</dbReference>
<dbReference type="InterPro" id="IPR014925">
    <property type="entry name" value="CGGC_dom"/>
</dbReference>
<dbReference type="RefSeq" id="WP_148895502.1">
    <property type="nucleotide sequence ID" value="NZ_VNIB01000004.1"/>
</dbReference>
<dbReference type="OrthoDB" id="9789971at2"/>
<evidence type="ECO:0000313" key="2">
    <source>
        <dbReference type="EMBL" id="TYO99035.1"/>
    </source>
</evidence>
<organism evidence="2 3">
    <name type="scientific">Geothermobacter ehrlichii</name>
    <dbReference type="NCBI Taxonomy" id="213224"/>
    <lineage>
        <taxon>Bacteria</taxon>
        <taxon>Pseudomonadati</taxon>
        <taxon>Thermodesulfobacteriota</taxon>
        <taxon>Desulfuromonadia</taxon>
        <taxon>Desulfuromonadales</taxon>
        <taxon>Geothermobacteraceae</taxon>
        <taxon>Geothermobacter</taxon>
    </lineage>
</organism>
<protein>
    <submittedName>
        <fullName evidence="2">Putative metal-binding protein</fullName>
    </submittedName>
</protein>
<dbReference type="Proteomes" id="UP000324159">
    <property type="component" value="Unassembled WGS sequence"/>
</dbReference>
<dbReference type="AlphaFoldDB" id="A0A5D3WL92"/>
<dbReference type="EMBL" id="VNIB01000004">
    <property type="protein sequence ID" value="TYO99035.1"/>
    <property type="molecule type" value="Genomic_DNA"/>
</dbReference>
<evidence type="ECO:0000259" key="1">
    <source>
        <dbReference type="SMART" id="SM01078"/>
    </source>
</evidence>
<reference evidence="2 3" key="1">
    <citation type="submission" date="2019-07" db="EMBL/GenBank/DDBJ databases">
        <title>Genomic Encyclopedia of Type Strains, Phase IV (KMG-IV): sequencing the most valuable type-strain genomes for metagenomic binning, comparative biology and taxonomic classification.</title>
        <authorList>
            <person name="Goeker M."/>
        </authorList>
    </citation>
    <scope>NUCLEOTIDE SEQUENCE [LARGE SCALE GENOMIC DNA]</scope>
    <source>
        <strain evidence="2 3">SS015</strain>
    </source>
</reference>
<proteinExistence type="predicted"/>
<comment type="caution">
    <text evidence="2">The sequence shown here is derived from an EMBL/GenBank/DDBJ whole genome shotgun (WGS) entry which is preliminary data.</text>
</comment>
<accession>A0A5D3WL92</accession>
<feature type="domain" description="CGGC" evidence="1">
    <location>
        <begin position="2"/>
        <end position="96"/>
    </location>
</feature>
<keyword evidence="3" id="KW-1185">Reference proteome</keyword>
<evidence type="ECO:0000313" key="3">
    <source>
        <dbReference type="Proteomes" id="UP000324159"/>
    </source>
</evidence>